<keyword evidence="2" id="KW-1185">Reference proteome</keyword>
<organism evidence="1 2">
    <name type="scientific">Flavivirga algicola</name>
    <dbReference type="NCBI Taxonomy" id="2729136"/>
    <lineage>
        <taxon>Bacteria</taxon>
        <taxon>Pseudomonadati</taxon>
        <taxon>Bacteroidota</taxon>
        <taxon>Flavobacteriia</taxon>
        <taxon>Flavobacteriales</taxon>
        <taxon>Flavobacteriaceae</taxon>
        <taxon>Flavivirga</taxon>
    </lineage>
</organism>
<sequence>MKNLTPNGKKILNYYSKSVLKSKIKDEEYDNLIKESLQGLYDISLKMVDLDPGDCISRSVMIQGPPNFKRLNGLEFKIKKGKDNLLRFLPLGITIYNFTDHSLTAYQCMFDPTTSNALNEATYEYFYNDIVSFETVTESGSLIDNDWKDKIIKKIPVLKSVIDTGKIIQYDDTQKFVLTTKGGTRLSVTLTEAILKEATDGGDVFSLSEAHKSISVVRRIVRDKKSYTHE</sequence>
<protein>
    <submittedName>
        <fullName evidence="1">Uncharacterized protein</fullName>
    </submittedName>
</protein>
<name>A0ABX1RXX5_9FLAO</name>
<evidence type="ECO:0000313" key="2">
    <source>
        <dbReference type="Proteomes" id="UP000746690"/>
    </source>
</evidence>
<accession>A0ABX1RXX5</accession>
<dbReference type="EMBL" id="JABBHF010000005">
    <property type="protein sequence ID" value="NMH87981.1"/>
    <property type="molecule type" value="Genomic_DNA"/>
</dbReference>
<proteinExistence type="predicted"/>
<gene>
    <name evidence="1" type="ORF">HHX25_10715</name>
</gene>
<evidence type="ECO:0000313" key="1">
    <source>
        <dbReference type="EMBL" id="NMH87981.1"/>
    </source>
</evidence>
<reference evidence="1 2" key="1">
    <citation type="submission" date="2020-04" db="EMBL/GenBank/DDBJ databases">
        <title>A Flavivirga sp. nov.</title>
        <authorList>
            <person name="Sun X."/>
        </authorList>
    </citation>
    <scope>NUCLEOTIDE SEQUENCE [LARGE SCALE GENOMIC DNA]</scope>
    <source>
        <strain evidence="1 2">Y03</strain>
    </source>
</reference>
<dbReference type="Proteomes" id="UP000746690">
    <property type="component" value="Unassembled WGS sequence"/>
</dbReference>
<dbReference type="RefSeq" id="WP_169673001.1">
    <property type="nucleotide sequence ID" value="NZ_JABBHF010000005.1"/>
</dbReference>
<comment type="caution">
    <text evidence="1">The sequence shown here is derived from an EMBL/GenBank/DDBJ whole genome shotgun (WGS) entry which is preliminary data.</text>
</comment>